<name>A0A542XH61_SALAC</name>
<evidence type="ECO:0000313" key="7">
    <source>
        <dbReference type="Proteomes" id="UP000677457"/>
    </source>
</evidence>
<evidence type="ECO:0000256" key="2">
    <source>
        <dbReference type="ARBA" id="ARBA00022679"/>
    </source>
</evidence>
<dbReference type="InterPro" id="IPR008278">
    <property type="entry name" value="4-PPantetheinyl_Trfase_dom"/>
</dbReference>
<dbReference type="RefSeq" id="WP_142116064.1">
    <property type="nucleotide sequence ID" value="NZ_BOQM01000023.1"/>
</dbReference>
<keyword evidence="2 5" id="KW-0808">Transferase</keyword>
<evidence type="ECO:0000313" key="6">
    <source>
        <dbReference type="Proteomes" id="UP000315983"/>
    </source>
</evidence>
<dbReference type="EMBL" id="BOQM01000023">
    <property type="protein sequence ID" value="GIM86415.1"/>
    <property type="molecule type" value="Genomic_DNA"/>
</dbReference>
<reference evidence="4 7" key="2">
    <citation type="submission" date="2021-03" db="EMBL/GenBank/DDBJ databases">
        <title>Whole genome shotgun sequence of Salinispora arenicola NBRC 105043.</title>
        <authorList>
            <person name="Komaki H."/>
            <person name="Tamura T."/>
        </authorList>
    </citation>
    <scope>NUCLEOTIDE SEQUENCE [LARGE SCALE GENOMIC DNA]</scope>
    <source>
        <strain evidence="4 7">NBRC 105043</strain>
    </source>
</reference>
<proteinExistence type="inferred from homology"/>
<evidence type="ECO:0000256" key="1">
    <source>
        <dbReference type="ARBA" id="ARBA00010990"/>
    </source>
</evidence>
<keyword evidence="7" id="KW-1185">Reference proteome</keyword>
<organism evidence="5 6">
    <name type="scientific">Salinispora arenicola</name>
    <dbReference type="NCBI Taxonomy" id="168697"/>
    <lineage>
        <taxon>Bacteria</taxon>
        <taxon>Bacillati</taxon>
        <taxon>Actinomycetota</taxon>
        <taxon>Actinomycetes</taxon>
        <taxon>Micromonosporales</taxon>
        <taxon>Micromonosporaceae</taxon>
        <taxon>Salinispora</taxon>
    </lineage>
</organism>
<dbReference type="Gene3D" id="3.90.470.20">
    <property type="entry name" value="4'-phosphopantetheinyl transferase domain"/>
    <property type="match status" value="1"/>
</dbReference>
<dbReference type="InterPro" id="IPR037143">
    <property type="entry name" value="4-PPantetheinyl_Trfase_dom_sf"/>
</dbReference>
<dbReference type="GO" id="GO:0005829">
    <property type="term" value="C:cytosol"/>
    <property type="evidence" value="ECO:0007669"/>
    <property type="project" value="TreeGrafter"/>
</dbReference>
<dbReference type="GO" id="GO:0000287">
    <property type="term" value="F:magnesium ion binding"/>
    <property type="evidence" value="ECO:0007669"/>
    <property type="project" value="InterPro"/>
</dbReference>
<reference evidence="5 6" key="1">
    <citation type="submission" date="2019-06" db="EMBL/GenBank/DDBJ databases">
        <title>Sequencing the genomes of 1000 actinobacteria strains.</title>
        <authorList>
            <person name="Klenk H.-P."/>
        </authorList>
    </citation>
    <scope>NUCLEOTIDE SEQUENCE [LARGE SCALE GENOMIC DNA]</scope>
    <source>
        <strain evidence="5 6">DSM 44819</strain>
    </source>
</reference>
<dbReference type="InterPro" id="IPR050559">
    <property type="entry name" value="P-Pant_transferase_sf"/>
</dbReference>
<evidence type="ECO:0000313" key="4">
    <source>
        <dbReference type="EMBL" id="GIM86415.1"/>
    </source>
</evidence>
<accession>A0A542XH61</accession>
<comment type="similarity">
    <text evidence="1">Belongs to the P-Pant transferase superfamily. Gsp/Sfp/HetI/AcpT family.</text>
</comment>
<dbReference type="Proteomes" id="UP000677457">
    <property type="component" value="Unassembled WGS sequence"/>
</dbReference>
<dbReference type="AlphaFoldDB" id="A0A542XH61"/>
<comment type="caution">
    <text evidence="5">The sequence shown here is derived from an EMBL/GenBank/DDBJ whole genome shotgun (WGS) entry which is preliminary data.</text>
</comment>
<dbReference type="GO" id="GO:0019878">
    <property type="term" value="P:lysine biosynthetic process via aminoadipic acid"/>
    <property type="evidence" value="ECO:0007669"/>
    <property type="project" value="TreeGrafter"/>
</dbReference>
<dbReference type="GeneID" id="93769554"/>
<dbReference type="Proteomes" id="UP000315983">
    <property type="component" value="Unassembled WGS sequence"/>
</dbReference>
<evidence type="ECO:0000259" key="3">
    <source>
        <dbReference type="Pfam" id="PF01648"/>
    </source>
</evidence>
<protein>
    <submittedName>
        <fullName evidence="5">4'-phosphopantetheinyl transferase</fullName>
    </submittedName>
</protein>
<dbReference type="PANTHER" id="PTHR12215">
    <property type="entry name" value="PHOSPHOPANTETHEINE TRANSFERASE"/>
    <property type="match status" value="1"/>
</dbReference>
<gene>
    <name evidence="5" type="ORF">FB564_0187</name>
    <name evidence="4" type="ORF">Sar04_31510</name>
</gene>
<sequence length="251" mass="27017">MRAEATGWLIALRDTTGSTWDDACCRADLSPEEERRAERFLRAAAAVTYVRGRSAVRRVLGHVLGEPPSQVRIAAAPHGGPILPDHPDRRVSWSTTAGVLLVAVSRNARIGVDVEVLRPVGSPAEVLGTFYPDVDTLGEFRESETFFSAWTLLEAAVKATGRGLARGARQVRLHRPPDTNRCALAEIRDADEMAWSGRTDRFPVPGSSAEVMTAFVTSGTCVPLWLHTWRMPTVAGSPAGDVAQPGPGVVS</sequence>
<dbReference type="PANTHER" id="PTHR12215:SF10">
    <property type="entry name" value="L-AMINOADIPATE-SEMIALDEHYDE DEHYDROGENASE-PHOSPHOPANTETHEINYL TRANSFERASE"/>
    <property type="match status" value="1"/>
</dbReference>
<evidence type="ECO:0000313" key="5">
    <source>
        <dbReference type="EMBL" id="TQL35162.1"/>
    </source>
</evidence>
<dbReference type="EMBL" id="VFOL01000001">
    <property type="protein sequence ID" value="TQL35162.1"/>
    <property type="molecule type" value="Genomic_DNA"/>
</dbReference>
<dbReference type="GO" id="GO:0008897">
    <property type="term" value="F:holo-[acyl-carrier-protein] synthase activity"/>
    <property type="evidence" value="ECO:0007669"/>
    <property type="project" value="InterPro"/>
</dbReference>
<dbReference type="SUPFAM" id="SSF56214">
    <property type="entry name" value="4'-phosphopantetheinyl transferase"/>
    <property type="match status" value="2"/>
</dbReference>
<feature type="domain" description="4'-phosphopantetheinyl transferase" evidence="3">
    <location>
        <begin position="109"/>
        <end position="183"/>
    </location>
</feature>
<dbReference type="Pfam" id="PF01648">
    <property type="entry name" value="ACPS"/>
    <property type="match status" value="1"/>
</dbReference>